<dbReference type="AlphaFoldDB" id="A0A813GA44"/>
<dbReference type="InterPro" id="IPR043136">
    <property type="entry name" value="B30.2/SPRY_sf"/>
</dbReference>
<accession>A0A813GA44</accession>
<dbReference type="Proteomes" id="UP000626109">
    <property type="component" value="Unassembled WGS sequence"/>
</dbReference>
<protein>
    <recommendedName>
        <fullName evidence="2">SPRY domain-containing protein</fullName>
    </recommendedName>
</protein>
<comment type="caution">
    <text evidence="3">The sequence shown here is derived from an EMBL/GenBank/DDBJ whole genome shotgun (WGS) entry which is preliminary data.</text>
</comment>
<dbReference type="Proteomes" id="UP000654075">
    <property type="component" value="Unassembled WGS sequence"/>
</dbReference>
<dbReference type="InterPro" id="IPR044736">
    <property type="entry name" value="Gid1/RanBPM/SPLA_SPRY"/>
</dbReference>
<evidence type="ECO:0000313" key="3">
    <source>
        <dbReference type="EMBL" id="CAE8621109.1"/>
    </source>
</evidence>
<sequence>MCGPSPRRRPPCVSVGVATWLTLRDLHRHVGLSSSSWALHGDNGQLYHGCREGSSFKALLSRAPVCEGPGSGSDGSTANCNGSEPVGPDDTAAASTRKPPTFGAGDVLGCGSLALTDGCIGIFFTLNGHFLGVCYLVRARAEPQLWPCVSVHAHWDLDFNFGASRFMFDLDSLHVSQLVPRPFMFTLNDVQDADESREKVVGRQNYQHR</sequence>
<reference evidence="3" key="1">
    <citation type="submission" date="2021-02" db="EMBL/GenBank/DDBJ databases">
        <authorList>
            <person name="Dougan E. K."/>
            <person name="Rhodes N."/>
            <person name="Thang M."/>
            <person name="Chan C."/>
        </authorList>
    </citation>
    <scope>NUCLEOTIDE SEQUENCE</scope>
</reference>
<dbReference type="Gene3D" id="2.60.120.920">
    <property type="match status" value="1"/>
</dbReference>
<dbReference type="Pfam" id="PF00622">
    <property type="entry name" value="SPRY"/>
    <property type="match status" value="1"/>
</dbReference>
<feature type="region of interest" description="Disordered" evidence="1">
    <location>
        <begin position="70"/>
        <end position="98"/>
    </location>
</feature>
<keyword evidence="5" id="KW-1185">Reference proteome</keyword>
<evidence type="ECO:0000313" key="4">
    <source>
        <dbReference type="EMBL" id="CAE8655914.1"/>
    </source>
</evidence>
<dbReference type="SUPFAM" id="SSF49899">
    <property type="entry name" value="Concanavalin A-like lectins/glucanases"/>
    <property type="match status" value="1"/>
</dbReference>
<dbReference type="EMBL" id="CAJNNW010013885">
    <property type="protein sequence ID" value="CAE8655914.1"/>
    <property type="molecule type" value="Genomic_DNA"/>
</dbReference>
<evidence type="ECO:0000259" key="2">
    <source>
        <dbReference type="Pfam" id="PF00622"/>
    </source>
</evidence>
<proteinExistence type="predicted"/>
<dbReference type="OrthoDB" id="258495at2759"/>
<dbReference type="EMBL" id="CAJNNV010027648">
    <property type="protein sequence ID" value="CAE8621109.1"/>
    <property type="molecule type" value="Genomic_DNA"/>
</dbReference>
<evidence type="ECO:0000313" key="5">
    <source>
        <dbReference type="Proteomes" id="UP000654075"/>
    </source>
</evidence>
<dbReference type="InterPro" id="IPR013320">
    <property type="entry name" value="ConA-like_dom_sf"/>
</dbReference>
<organism evidence="3 5">
    <name type="scientific">Polarella glacialis</name>
    <name type="common">Dinoflagellate</name>
    <dbReference type="NCBI Taxonomy" id="89957"/>
    <lineage>
        <taxon>Eukaryota</taxon>
        <taxon>Sar</taxon>
        <taxon>Alveolata</taxon>
        <taxon>Dinophyceae</taxon>
        <taxon>Suessiales</taxon>
        <taxon>Suessiaceae</taxon>
        <taxon>Polarella</taxon>
    </lineage>
</organism>
<dbReference type="InterPro" id="IPR003877">
    <property type="entry name" value="SPRY_dom"/>
</dbReference>
<dbReference type="CDD" id="cd12885">
    <property type="entry name" value="SPRY_RanBP_like"/>
    <property type="match status" value="1"/>
</dbReference>
<name>A0A813GA44_POLGL</name>
<gene>
    <name evidence="3" type="ORF">PGLA1383_LOCUS38632</name>
    <name evidence="4" type="ORF">PGLA2088_LOCUS11898</name>
</gene>
<feature type="domain" description="SPRY" evidence="2">
    <location>
        <begin position="10"/>
        <end position="163"/>
    </location>
</feature>
<evidence type="ECO:0000256" key="1">
    <source>
        <dbReference type="SAM" id="MobiDB-lite"/>
    </source>
</evidence>